<dbReference type="RefSeq" id="WP_345027286.1">
    <property type="nucleotide sequence ID" value="NZ_BAABEY010000012.1"/>
</dbReference>
<accession>A0ABP8LVD6</accession>
<dbReference type="InterPro" id="IPR014940">
    <property type="entry name" value="BAAT_C"/>
</dbReference>
<feature type="domain" description="BAAT/Acyl-CoA thioester hydrolase C-terminal" evidence="2">
    <location>
        <begin position="223"/>
        <end position="276"/>
    </location>
</feature>
<keyword evidence="4" id="KW-1185">Reference proteome</keyword>
<dbReference type="Pfam" id="PF08840">
    <property type="entry name" value="BAAT_C"/>
    <property type="match status" value="1"/>
</dbReference>
<dbReference type="EMBL" id="BAABEY010000012">
    <property type="protein sequence ID" value="GAA4435470.1"/>
    <property type="molecule type" value="Genomic_DNA"/>
</dbReference>
<feature type="signal peptide" evidence="1">
    <location>
        <begin position="1"/>
        <end position="29"/>
    </location>
</feature>
<dbReference type="Proteomes" id="UP001501508">
    <property type="component" value="Unassembled WGS sequence"/>
</dbReference>
<evidence type="ECO:0000256" key="1">
    <source>
        <dbReference type="SAM" id="SignalP"/>
    </source>
</evidence>
<name>A0ABP8LVD6_9BACT</name>
<dbReference type="InterPro" id="IPR025890">
    <property type="entry name" value="Abhydrolase_bac"/>
</dbReference>
<reference evidence="4" key="1">
    <citation type="journal article" date="2019" name="Int. J. Syst. Evol. Microbiol.">
        <title>The Global Catalogue of Microorganisms (GCM) 10K type strain sequencing project: providing services to taxonomists for standard genome sequencing and annotation.</title>
        <authorList>
            <consortium name="The Broad Institute Genomics Platform"/>
            <consortium name="The Broad Institute Genome Sequencing Center for Infectious Disease"/>
            <person name="Wu L."/>
            <person name="Ma J."/>
        </authorList>
    </citation>
    <scope>NUCLEOTIDE SEQUENCE [LARGE SCALE GENOMIC DNA]</scope>
    <source>
        <strain evidence="4">JCM 31920</strain>
    </source>
</reference>
<dbReference type="InterPro" id="IPR029058">
    <property type="entry name" value="AB_hydrolase_fold"/>
</dbReference>
<sequence>MEANNNTIHLWSKRSVAGALFLLAATLTACQSSKTGPDTEKKVNWAEIDTFFTPPPAYNNNPGPYASPLVFDNGDTVKSSAQWGVRRKEIRDKWHQLMGSWPELITDQELTITASEKKDGFVQHTVKFKWLPNEETQGYLLVPTSAKKSAPAVISVFYEPETAVGIGGKPYRDFALQLAKRGFVTLSLGTTAASKAHTFSLYYPSIDKPALQPLSALAYAAANAWHALSKRPEVNAAKIGIVGHSFGGKWAMFASCLFDRFACAVWSDPGIVFQNDRESINYWEPWYLGFHPKPWRKRGLITPENPAYGLYPELIKNGRNLHELHALMAPRPFLVSGGAEDPVERWHPLQHSIAVNRLLGFEKRVAMTNRPLHDPNAGSNEVIYRFFEIYLAKK</sequence>
<evidence type="ECO:0000313" key="4">
    <source>
        <dbReference type="Proteomes" id="UP001501508"/>
    </source>
</evidence>
<dbReference type="InterPro" id="IPR026856">
    <property type="entry name" value="Sialidase_fam"/>
</dbReference>
<keyword evidence="1" id="KW-0732">Signal</keyword>
<dbReference type="Gene3D" id="3.40.50.1820">
    <property type="entry name" value="alpha/beta hydrolase"/>
    <property type="match status" value="1"/>
</dbReference>
<comment type="caution">
    <text evidence="3">The sequence shown here is derived from an EMBL/GenBank/DDBJ whole genome shotgun (WGS) entry which is preliminary data.</text>
</comment>
<feature type="chain" id="PRO_5046139621" description="BAAT/Acyl-CoA thioester hydrolase C-terminal domain-containing protein" evidence="1">
    <location>
        <begin position="30"/>
        <end position="394"/>
    </location>
</feature>
<protein>
    <recommendedName>
        <fullName evidence="2">BAAT/Acyl-CoA thioester hydrolase C-terminal domain-containing protein</fullName>
    </recommendedName>
</protein>
<dbReference type="PANTHER" id="PTHR10628:SF26">
    <property type="entry name" value="SIALIDASE-RELATED"/>
    <property type="match status" value="1"/>
</dbReference>
<proteinExistence type="predicted"/>
<dbReference type="SUPFAM" id="SSF53474">
    <property type="entry name" value="alpha/beta-Hydrolases"/>
    <property type="match status" value="1"/>
</dbReference>
<gene>
    <name evidence="3" type="ORF">GCM10023091_11940</name>
</gene>
<evidence type="ECO:0000313" key="3">
    <source>
        <dbReference type="EMBL" id="GAA4435470.1"/>
    </source>
</evidence>
<dbReference type="Pfam" id="PF12715">
    <property type="entry name" value="Abhydrolase_7"/>
    <property type="match status" value="1"/>
</dbReference>
<organism evidence="3 4">
    <name type="scientific">Ravibacter arvi</name>
    <dbReference type="NCBI Taxonomy" id="2051041"/>
    <lineage>
        <taxon>Bacteria</taxon>
        <taxon>Pseudomonadati</taxon>
        <taxon>Bacteroidota</taxon>
        <taxon>Cytophagia</taxon>
        <taxon>Cytophagales</taxon>
        <taxon>Spirosomataceae</taxon>
        <taxon>Ravibacter</taxon>
    </lineage>
</organism>
<dbReference type="PANTHER" id="PTHR10628">
    <property type="entry name" value="SIALIDASE"/>
    <property type="match status" value="1"/>
</dbReference>
<evidence type="ECO:0000259" key="2">
    <source>
        <dbReference type="Pfam" id="PF08840"/>
    </source>
</evidence>